<dbReference type="InterPro" id="IPR051309">
    <property type="entry name" value="ABCF_ATPase"/>
</dbReference>
<name>A0A8S0W8Z8_9FIRM</name>
<accession>A0A8S0W8Z8</accession>
<organism evidence="6">
    <name type="scientific">Acididesulfobacillus acetoxydans</name>
    <dbReference type="NCBI Taxonomy" id="1561005"/>
    <lineage>
        <taxon>Bacteria</taxon>
        <taxon>Bacillati</taxon>
        <taxon>Bacillota</taxon>
        <taxon>Clostridia</taxon>
        <taxon>Eubacteriales</taxon>
        <taxon>Peptococcaceae</taxon>
        <taxon>Acididesulfobacillus</taxon>
    </lineage>
</organism>
<feature type="coiled-coil region" evidence="3">
    <location>
        <begin position="223"/>
        <end position="250"/>
    </location>
</feature>
<feature type="domain" description="ABC transporter" evidence="5">
    <location>
        <begin position="4"/>
        <end position="252"/>
    </location>
</feature>
<dbReference type="InterPro" id="IPR003593">
    <property type="entry name" value="AAA+_ATPase"/>
</dbReference>
<dbReference type="GO" id="GO:0016887">
    <property type="term" value="F:ATP hydrolysis activity"/>
    <property type="evidence" value="ECO:0007669"/>
    <property type="project" value="InterPro"/>
</dbReference>
<proteinExistence type="predicted"/>
<dbReference type="SUPFAM" id="SSF52540">
    <property type="entry name" value="P-loop containing nucleoside triphosphate hydrolases"/>
    <property type="match status" value="2"/>
</dbReference>
<dbReference type="Pfam" id="PF00005">
    <property type="entry name" value="ABC_tran"/>
    <property type="match status" value="2"/>
</dbReference>
<keyword evidence="2" id="KW-0067">ATP-binding</keyword>
<evidence type="ECO:0000256" key="2">
    <source>
        <dbReference type="ARBA" id="ARBA00022840"/>
    </source>
</evidence>
<protein>
    <submittedName>
        <fullName evidence="6 7">ABC transporter</fullName>
        <ecNumber evidence="6">3.6.1.3</ecNumber>
    </submittedName>
</protein>
<dbReference type="EMBL" id="LR746496">
    <property type="protein sequence ID" value="CAA7602229.1"/>
    <property type="molecule type" value="Genomic_DNA"/>
</dbReference>
<dbReference type="AlphaFoldDB" id="A0A8S0W8Z8"/>
<dbReference type="GO" id="GO:0005524">
    <property type="term" value="F:ATP binding"/>
    <property type="evidence" value="ECO:0007669"/>
    <property type="project" value="UniProtKB-KW"/>
</dbReference>
<dbReference type="PROSITE" id="PS00211">
    <property type="entry name" value="ABC_TRANSPORTER_1"/>
    <property type="match status" value="2"/>
</dbReference>
<evidence type="ECO:0000256" key="4">
    <source>
        <dbReference type="SAM" id="MobiDB-lite"/>
    </source>
</evidence>
<dbReference type="PANTHER" id="PTHR42855:SF2">
    <property type="entry name" value="DRUG RESISTANCE ABC TRANSPORTER,ATP-BINDING PROTEIN"/>
    <property type="match status" value="1"/>
</dbReference>
<dbReference type="RefSeq" id="WP_240985633.1">
    <property type="nucleotide sequence ID" value="NZ_CDGJ01000058.1"/>
</dbReference>
<evidence type="ECO:0000313" key="8">
    <source>
        <dbReference type="Proteomes" id="UP001071230"/>
    </source>
</evidence>
<dbReference type="Proteomes" id="UP001071230">
    <property type="component" value="Unassembled WGS sequence"/>
</dbReference>
<gene>
    <name evidence="7" type="ORF">DEACI_2019</name>
    <name evidence="6" type="ORF">DEACI_2902</name>
</gene>
<evidence type="ECO:0000313" key="6">
    <source>
        <dbReference type="EMBL" id="CAA7602229.1"/>
    </source>
</evidence>
<dbReference type="InterPro" id="IPR027417">
    <property type="entry name" value="P-loop_NTPase"/>
</dbReference>
<dbReference type="EC" id="3.6.1.3" evidence="6"/>
<dbReference type="InterPro" id="IPR032524">
    <property type="entry name" value="ABC_tran_C"/>
</dbReference>
<dbReference type="SMART" id="SM00382">
    <property type="entry name" value="AAA"/>
    <property type="match status" value="2"/>
</dbReference>
<feature type="domain" description="ABC transporter" evidence="5">
    <location>
        <begin position="318"/>
        <end position="530"/>
    </location>
</feature>
<evidence type="ECO:0000259" key="5">
    <source>
        <dbReference type="PROSITE" id="PS50893"/>
    </source>
</evidence>
<dbReference type="Pfam" id="PF12848">
    <property type="entry name" value="ABC_tran_Xtn"/>
    <property type="match status" value="1"/>
</dbReference>
<dbReference type="InterPro" id="IPR032781">
    <property type="entry name" value="ABC_tran_Xtn"/>
</dbReference>
<keyword evidence="6" id="KW-0378">Hydrolase</keyword>
<dbReference type="CDD" id="cd03221">
    <property type="entry name" value="ABCF_EF-3"/>
    <property type="match status" value="2"/>
</dbReference>
<dbReference type="Pfam" id="PF16326">
    <property type="entry name" value="ABC_tran_CTD"/>
    <property type="match status" value="1"/>
</dbReference>
<dbReference type="GO" id="GO:0003677">
    <property type="term" value="F:DNA binding"/>
    <property type="evidence" value="ECO:0007669"/>
    <property type="project" value="InterPro"/>
</dbReference>
<keyword evidence="1" id="KW-0547">Nucleotide-binding</keyword>
<evidence type="ECO:0000256" key="3">
    <source>
        <dbReference type="SAM" id="Coils"/>
    </source>
</evidence>
<dbReference type="EMBL" id="CDGJ01000058">
    <property type="protein sequence ID" value="CEJ07553.1"/>
    <property type="molecule type" value="Genomic_DNA"/>
</dbReference>
<dbReference type="Gene3D" id="3.40.50.300">
    <property type="entry name" value="P-loop containing nucleotide triphosphate hydrolases"/>
    <property type="match status" value="2"/>
</dbReference>
<dbReference type="Proteomes" id="UP000836597">
    <property type="component" value="Chromosome"/>
</dbReference>
<feature type="region of interest" description="Disordered" evidence="4">
    <location>
        <begin position="537"/>
        <end position="558"/>
    </location>
</feature>
<reference evidence="7" key="1">
    <citation type="submission" date="2014-11" db="EMBL/GenBank/DDBJ databases">
        <authorList>
            <person name="Hornung B.V."/>
        </authorList>
    </citation>
    <scope>NUCLEOTIDE SEQUENCE</scope>
    <source>
        <strain evidence="7">INE</strain>
    </source>
</reference>
<keyword evidence="8" id="KW-1185">Reference proteome</keyword>
<dbReference type="Gene3D" id="1.10.287.380">
    <property type="entry name" value="Valyl-tRNA synthetase, C-terminal domain"/>
    <property type="match status" value="1"/>
</dbReference>
<keyword evidence="3" id="KW-0175">Coiled coil</keyword>
<dbReference type="FunFam" id="3.40.50.300:FF:000011">
    <property type="entry name" value="Putative ABC transporter ATP-binding component"/>
    <property type="match status" value="1"/>
</dbReference>
<dbReference type="InterPro" id="IPR017871">
    <property type="entry name" value="ABC_transporter-like_CS"/>
</dbReference>
<evidence type="ECO:0000256" key="1">
    <source>
        <dbReference type="ARBA" id="ARBA00022741"/>
    </source>
</evidence>
<evidence type="ECO:0000313" key="7">
    <source>
        <dbReference type="EMBL" id="CEJ07553.1"/>
    </source>
</evidence>
<dbReference type="PROSITE" id="PS50893">
    <property type="entry name" value="ABC_TRANSPORTER_2"/>
    <property type="match status" value="2"/>
</dbReference>
<dbReference type="KEGG" id="aacx:DEACI_2902"/>
<sequence length="618" mass="69218">MSILYCRGCGVDVSGVALFRQATFALEPGDKVGLVGPNGAGKTTLLKACLGEWPLESGQVYVTGSVGFLPQNPVLEGEETVWAGMLAERSDLIRMGEELRTLETQMSRPDEKMMEHYAALTEAFERQGGYALEAQVRRILAGLDLSEEREVPIRHLSGGQKTRLALAKLLLRSPEILVLDEPTNHLDIAALEWLENYLREYAGTVLVVSHDRYFLNRVVHRILHLEQGELQEYKGNYSEYELQRALAEKTMAREAERVAKKIAHLEEYIRRNKAGVNARQARGRETQLQRIVPVQRKKSARELGVALSVAGRSGDRVLDVQGLALSFGEKVLFSGVDLSLRRGERVALLGRNGVGKTSLLKAVLHKLPYRGMIRIGANVILGYYSQEHEGLNPANTVIDEIRQASSLYDPEIRSLLARYGFQQEEVFKPVSVLSGGEKSRLALCKLFLVQGNFLLLDEPTNHLDAETREVLEEALLDYEGTILAVSHDRYFLDKLAGKIAELFPDGLRVYDGNYTHYLEAKQAERLAVGSGVRREVQAARQTRGQEQRMSREEQKREKKVRELEDGIAALEAKLHSLEEELVGCAADYERAMALHQACEETRAQVEEMLQAWTELGEG</sequence>
<dbReference type="PANTHER" id="PTHR42855">
    <property type="entry name" value="ABC TRANSPORTER ATP-BINDING SUBUNIT"/>
    <property type="match status" value="1"/>
</dbReference>
<reference evidence="6" key="2">
    <citation type="submission" date="2020-01" db="EMBL/GenBank/DDBJ databases">
        <authorList>
            <person name="Hornung B."/>
        </authorList>
    </citation>
    <scope>NUCLEOTIDE SEQUENCE</scope>
    <source>
        <strain evidence="6">PacBioINE</strain>
    </source>
</reference>
<dbReference type="InterPro" id="IPR003439">
    <property type="entry name" value="ABC_transporter-like_ATP-bd"/>
</dbReference>
<dbReference type="InterPro" id="IPR037118">
    <property type="entry name" value="Val-tRNA_synth_C_sf"/>
</dbReference>